<gene>
    <name evidence="1" type="ORF">KABACHOK_05700</name>
</gene>
<reference evidence="1" key="1">
    <citation type="submission" date="2022-05" db="EMBL/GenBank/DDBJ databases">
        <authorList>
            <person name="Friedrich I."/>
            <person name="Poehlein A."/>
            <person name="Schneider D."/>
            <person name="Hertel R."/>
            <person name="Daniel R."/>
        </authorList>
    </citation>
    <scope>NUCLEOTIDE SEQUENCE</scope>
</reference>
<sequence>MNHAALKLYLVGTGWMNQTISLIQTVDLVRPFASGAEARDAVQSIRRELLASAKVTAISGLIRRDQHFGDFANITDVRMTYTVVSQDEATGVFGHSRTTTYAESTALEFNDPDSEFALVFEDED</sequence>
<accession>A0A9E7MQB8</accession>
<organism evidence="1 2">
    <name type="scientific">Brevundimonas phage vB_BpoS-Kabachok</name>
    <dbReference type="NCBI Taxonomy" id="2948600"/>
    <lineage>
        <taxon>Viruses</taxon>
        <taxon>Duplodnaviria</taxon>
        <taxon>Heunggongvirae</taxon>
        <taxon>Uroviricota</taxon>
        <taxon>Caudoviricetes</taxon>
        <taxon>Jeanschmidtviridae</taxon>
        <taxon>Marchewkavirus</taxon>
        <taxon>Marchewkavirus kabachok</taxon>
    </lineage>
</organism>
<proteinExistence type="predicted"/>
<name>A0A9E7MQB8_9CAUD</name>
<keyword evidence="2" id="KW-1185">Reference proteome</keyword>
<protein>
    <submittedName>
        <fullName evidence="1">Uncharacterized protein</fullName>
    </submittedName>
</protein>
<evidence type="ECO:0000313" key="1">
    <source>
        <dbReference type="EMBL" id="USN14383.1"/>
    </source>
</evidence>
<evidence type="ECO:0000313" key="2">
    <source>
        <dbReference type="Proteomes" id="UP001056685"/>
    </source>
</evidence>
<dbReference type="EMBL" id="ON529852">
    <property type="protein sequence ID" value="USN14383.1"/>
    <property type="molecule type" value="Genomic_DNA"/>
</dbReference>
<dbReference type="Proteomes" id="UP001056685">
    <property type="component" value="Segment"/>
</dbReference>